<feature type="transmembrane region" description="Helical" evidence="3">
    <location>
        <begin position="12"/>
        <end position="31"/>
    </location>
</feature>
<evidence type="ECO:0000313" key="4">
    <source>
        <dbReference type="EMBL" id="QPS05212.1"/>
    </source>
</evidence>
<dbReference type="GO" id="GO:0016788">
    <property type="term" value="F:hydrolase activity, acting on ester bonds"/>
    <property type="evidence" value="ECO:0007669"/>
    <property type="project" value="TreeGrafter"/>
</dbReference>
<dbReference type="PANTHER" id="PTHR40841">
    <property type="entry name" value="SIDEROPHORE TRIACETYLFUSARININE C ESTERASE"/>
    <property type="match status" value="1"/>
</dbReference>
<evidence type="ECO:0000256" key="2">
    <source>
        <dbReference type="ARBA" id="ARBA00022801"/>
    </source>
</evidence>
<dbReference type="PANTHER" id="PTHR40841:SF2">
    <property type="entry name" value="SIDEROPHORE-DEGRADING ESTERASE (EUROFUNG)"/>
    <property type="match status" value="1"/>
</dbReference>
<keyword evidence="3" id="KW-1133">Transmembrane helix</keyword>
<evidence type="ECO:0000313" key="7">
    <source>
        <dbReference type="Proteomes" id="UP000595107"/>
    </source>
</evidence>
<accession>A0A380U0H8</accession>
<reference evidence="4 7" key="2">
    <citation type="submission" date="2020-12" db="EMBL/GenBank/DDBJ databases">
        <title>FDA dAtabase for Regulatory Grade micrObial Sequences (FDA-ARGOS): Supporting development and validation of Infectious Disease Dx tests.</title>
        <authorList>
            <person name="Sproer C."/>
            <person name="Gronow S."/>
            <person name="Severitt S."/>
            <person name="Schroder I."/>
            <person name="Tallon L."/>
            <person name="Sadzewicz L."/>
            <person name="Zhao X."/>
            <person name="Boylan J."/>
            <person name="Ott S."/>
            <person name="Bowen H."/>
            <person name="Vavikolanu K."/>
            <person name="Mehta A."/>
            <person name="Aluvathingal J."/>
            <person name="Nadendla S."/>
            <person name="Lowell S."/>
            <person name="Myers T."/>
            <person name="Yan Y."/>
            <person name="Sichtig H."/>
        </authorList>
    </citation>
    <scope>NUCLEOTIDE SEQUENCE [LARGE SCALE GENOMIC DNA]</scope>
    <source>
        <strain evidence="4 7">FDAARGOS_910</strain>
    </source>
</reference>
<dbReference type="InterPro" id="IPR000801">
    <property type="entry name" value="Esterase-like"/>
</dbReference>
<keyword evidence="3" id="KW-0812">Transmembrane</keyword>
<comment type="similarity">
    <text evidence="1">Belongs to the esterase D family.</text>
</comment>
<keyword evidence="3" id="KW-0472">Membrane</keyword>
<dbReference type="InterPro" id="IPR052558">
    <property type="entry name" value="Siderophore_Hydrolase_D"/>
</dbReference>
<keyword evidence="2 5" id="KW-0378">Hydrolase</keyword>
<dbReference type="Proteomes" id="UP000595107">
    <property type="component" value="Chromosome"/>
</dbReference>
<evidence type="ECO:0000313" key="6">
    <source>
        <dbReference type="Proteomes" id="UP000254227"/>
    </source>
</evidence>
<dbReference type="Pfam" id="PF00756">
    <property type="entry name" value="Esterase"/>
    <property type="match status" value="1"/>
</dbReference>
<dbReference type="SUPFAM" id="SSF53474">
    <property type="entry name" value="alpha/beta-Hydrolases"/>
    <property type="match status" value="1"/>
</dbReference>
<dbReference type="InterPro" id="IPR029058">
    <property type="entry name" value="AB_hydrolase_fold"/>
</dbReference>
<evidence type="ECO:0000313" key="5">
    <source>
        <dbReference type="EMBL" id="SUT93985.1"/>
    </source>
</evidence>
<evidence type="ECO:0000256" key="3">
    <source>
        <dbReference type="SAM" id="Phobius"/>
    </source>
</evidence>
<reference evidence="5 6" key="1">
    <citation type="submission" date="2018-06" db="EMBL/GenBank/DDBJ databases">
        <authorList>
            <consortium name="Pathogen Informatics"/>
            <person name="Doyle S."/>
        </authorList>
    </citation>
    <scope>NUCLEOTIDE SEQUENCE [LARGE SCALE GENOMIC DNA]</scope>
    <source>
        <strain evidence="5 6">NCTC10308</strain>
    </source>
</reference>
<dbReference type="RefSeq" id="WP_004696714.1">
    <property type="nucleotide sequence ID" value="NZ_BBTB01000001.1"/>
</dbReference>
<dbReference type="EC" id="3.1.-.-" evidence="5"/>
<dbReference type="Proteomes" id="UP000254227">
    <property type="component" value="Unassembled WGS sequence"/>
</dbReference>
<dbReference type="Gene3D" id="3.40.50.1820">
    <property type="entry name" value="alpha/beta hydrolase"/>
    <property type="match status" value="1"/>
</dbReference>
<gene>
    <name evidence="5" type="primary">besA</name>
    <name evidence="4" type="ORF">I6G67_07185</name>
    <name evidence="5" type="ORF">NCTC10308_01313</name>
</gene>
<dbReference type="EMBL" id="UFRV01000006">
    <property type="protein sequence ID" value="SUT93985.1"/>
    <property type="molecule type" value="Genomic_DNA"/>
</dbReference>
<sequence length="308" mass="34486">MTHLYKKTFHSVLSRIFGSLLILGASLSIYAKPEMKPLPANIAEVGSEYYDFKIKEFVSKDPQKTYKVWLGIPKTAQNGQKAYPSVFMLDGNSAMSHLTEEILKSLYANDAPVLVAIGYKTNLPFATAFRSLDYTPADLLTGNPSQDPRNPERMSGGGADFRNMILKDIAPWVEQNVKLDAQKRALWGHSYGGLFVLDSLLDGRYFSHFFAASPSLSWADERMMQKIRAVKLVKEPQKHVLLMEGDLLANVGTQQSANFDANGINKNREILSIFDQQGVKAKFLIYPNLKHGEVFKASLLDVLSNKLY</sequence>
<protein>
    <submittedName>
        <fullName evidence="4">Alpha/beta hydrolase</fullName>
    </submittedName>
    <submittedName>
        <fullName evidence="5">Putative hydrolase of alpha/beta superfamily</fullName>
        <ecNumber evidence="5">3.1.-.-</ecNumber>
    </submittedName>
</protein>
<evidence type="ECO:0000256" key="1">
    <source>
        <dbReference type="ARBA" id="ARBA00005622"/>
    </source>
</evidence>
<proteinExistence type="inferred from homology"/>
<organism evidence="5 6">
    <name type="scientific">Acinetobacter johnsonii</name>
    <dbReference type="NCBI Taxonomy" id="40214"/>
    <lineage>
        <taxon>Bacteria</taxon>
        <taxon>Pseudomonadati</taxon>
        <taxon>Pseudomonadota</taxon>
        <taxon>Gammaproteobacteria</taxon>
        <taxon>Moraxellales</taxon>
        <taxon>Moraxellaceae</taxon>
        <taxon>Acinetobacter</taxon>
    </lineage>
</organism>
<name>A0A380U0H8_ACIJO</name>
<dbReference type="AlphaFoldDB" id="A0A380U0H8"/>
<dbReference type="EMBL" id="CP065666">
    <property type="protein sequence ID" value="QPS05212.1"/>
    <property type="molecule type" value="Genomic_DNA"/>
</dbReference>